<keyword evidence="8" id="KW-1185">Reference proteome</keyword>
<organism evidence="7 8">
    <name type="scientific">Actinomadura logoneensis</name>
    <dbReference type="NCBI Taxonomy" id="2293572"/>
    <lineage>
        <taxon>Bacteria</taxon>
        <taxon>Bacillati</taxon>
        <taxon>Actinomycetota</taxon>
        <taxon>Actinomycetes</taxon>
        <taxon>Streptosporangiales</taxon>
        <taxon>Thermomonosporaceae</taxon>
        <taxon>Actinomadura</taxon>
    </lineage>
</organism>
<comment type="caution">
    <text evidence="7">The sequence shown here is derived from an EMBL/GenBank/DDBJ whole genome shotgun (WGS) entry which is preliminary data.</text>
</comment>
<dbReference type="Gene3D" id="1.10.10.10">
    <property type="entry name" value="Winged helix-like DNA-binding domain superfamily/Winged helix DNA-binding domain"/>
    <property type="match status" value="1"/>
</dbReference>
<keyword evidence="4" id="KW-0804">Transcription</keyword>
<dbReference type="InterPro" id="IPR005158">
    <property type="entry name" value="BTAD"/>
</dbReference>
<evidence type="ECO:0000313" key="8">
    <source>
        <dbReference type="Proteomes" id="UP000261811"/>
    </source>
</evidence>
<comment type="similarity">
    <text evidence="1">Belongs to the AfsR/DnrI/RedD regulatory family.</text>
</comment>
<dbReference type="Gene3D" id="1.25.40.10">
    <property type="entry name" value="Tetratricopeptide repeat domain"/>
    <property type="match status" value="1"/>
</dbReference>
<feature type="non-terminal residue" evidence="7">
    <location>
        <position position="122"/>
    </location>
</feature>
<dbReference type="InterPro" id="IPR001867">
    <property type="entry name" value="OmpR/PhoB-type_DNA-bd"/>
</dbReference>
<accession>A0A372JHT5</accession>
<sequence length="122" mass="13354">MGGERVEISGARLRVLLVRFALEPGRTIPSERLIDDLWEDDPPAAAPNALQSLVSRLRALIGRDVIRSAQGGYRLDVPPEVIDAHDFEARLRTARGTPDPRDRAAALREALALWRGPALADA</sequence>
<dbReference type="PANTHER" id="PTHR35807:SF1">
    <property type="entry name" value="TRANSCRIPTIONAL REGULATOR REDD"/>
    <property type="match status" value="1"/>
</dbReference>
<evidence type="ECO:0000256" key="4">
    <source>
        <dbReference type="ARBA" id="ARBA00023163"/>
    </source>
</evidence>
<dbReference type="InterPro" id="IPR036388">
    <property type="entry name" value="WH-like_DNA-bd_sf"/>
</dbReference>
<protein>
    <submittedName>
        <fullName evidence="7">Helix-turn-helix domain-containing protein</fullName>
    </submittedName>
</protein>
<evidence type="ECO:0000313" key="7">
    <source>
        <dbReference type="EMBL" id="RFU38928.1"/>
    </source>
</evidence>
<dbReference type="SUPFAM" id="SSF46894">
    <property type="entry name" value="C-terminal effector domain of the bipartite response regulators"/>
    <property type="match status" value="1"/>
</dbReference>
<dbReference type="Pfam" id="PF03704">
    <property type="entry name" value="BTAD"/>
    <property type="match status" value="1"/>
</dbReference>
<name>A0A372JHT5_9ACTN</name>
<dbReference type="InterPro" id="IPR011990">
    <property type="entry name" value="TPR-like_helical_dom_sf"/>
</dbReference>
<evidence type="ECO:0000256" key="3">
    <source>
        <dbReference type="ARBA" id="ARBA00023125"/>
    </source>
</evidence>
<dbReference type="AlphaFoldDB" id="A0A372JHT5"/>
<evidence type="ECO:0000259" key="6">
    <source>
        <dbReference type="PROSITE" id="PS51755"/>
    </source>
</evidence>
<feature type="domain" description="OmpR/PhoB-type" evidence="6">
    <location>
        <begin position="1"/>
        <end position="77"/>
    </location>
</feature>
<dbReference type="InterPro" id="IPR051677">
    <property type="entry name" value="AfsR-DnrI-RedD_regulator"/>
</dbReference>
<dbReference type="InterPro" id="IPR016032">
    <property type="entry name" value="Sig_transdc_resp-reg_C-effctor"/>
</dbReference>
<dbReference type="Proteomes" id="UP000261811">
    <property type="component" value="Unassembled WGS sequence"/>
</dbReference>
<dbReference type="Pfam" id="PF00486">
    <property type="entry name" value="Trans_reg_C"/>
    <property type="match status" value="1"/>
</dbReference>
<evidence type="ECO:0000256" key="2">
    <source>
        <dbReference type="ARBA" id="ARBA00023015"/>
    </source>
</evidence>
<evidence type="ECO:0000256" key="5">
    <source>
        <dbReference type="PROSITE-ProRule" id="PRU01091"/>
    </source>
</evidence>
<reference evidence="7 8" key="1">
    <citation type="submission" date="2018-08" db="EMBL/GenBank/DDBJ databases">
        <title>Actinomadura jelena sp. nov., a novel Actinomycete isolated from soil in Chad.</title>
        <authorList>
            <person name="Shi L."/>
        </authorList>
    </citation>
    <scope>NUCLEOTIDE SEQUENCE [LARGE SCALE GENOMIC DNA]</scope>
    <source>
        <strain evidence="7 8">NEAU-G17</strain>
    </source>
</reference>
<evidence type="ECO:0000256" key="1">
    <source>
        <dbReference type="ARBA" id="ARBA00005820"/>
    </source>
</evidence>
<gene>
    <name evidence="7" type="ORF">DZF91_25110</name>
</gene>
<dbReference type="PROSITE" id="PS51755">
    <property type="entry name" value="OMPR_PHOB"/>
    <property type="match status" value="1"/>
</dbReference>
<dbReference type="GO" id="GO:0006355">
    <property type="term" value="P:regulation of DNA-templated transcription"/>
    <property type="evidence" value="ECO:0007669"/>
    <property type="project" value="InterPro"/>
</dbReference>
<dbReference type="GO" id="GO:0000160">
    <property type="term" value="P:phosphorelay signal transduction system"/>
    <property type="evidence" value="ECO:0007669"/>
    <property type="project" value="InterPro"/>
</dbReference>
<keyword evidence="3 5" id="KW-0238">DNA-binding</keyword>
<feature type="DNA-binding region" description="OmpR/PhoB-type" evidence="5">
    <location>
        <begin position="1"/>
        <end position="77"/>
    </location>
</feature>
<dbReference type="SMART" id="SM00862">
    <property type="entry name" value="Trans_reg_C"/>
    <property type="match status" value="1"/>
</dbReference>
<dbReference type="EMBL" id="QURH01000648">
    <property type="protein sequence ID" value="RFU38928.1"/>
    <property type="molecule type" value="Genomic_DNA"/>
</dbReference>
<keyword evidence="2" id="KW-0805">Transcription regulation</keyword>
<dbReference type="PANTHER" id="PTHR35807">
    <property type="entry name" value="TRANSCRIPTIONAL REGULATOR REDD-RELATED"/>
    <property type="match status" value="1"/>
</dbReference>
<dbReference type="GO" id="GO:0003677">
    <property type="term" value="F:DNA binding"/>
    <property type="evidence" value="ECO:0007669"/>
    <property type="project" value="UniProtKB-UniRule"/>
</dbReference>
<proteinExistence type="inferred from homology"/>